<evidence type="ECO:0000256" key="2">
    <source>
        <dbReference type="ARBA" id="ARBA00023002"/>
    </source>
</evidence>
<dbReference type="InterPro" id="IPR036291">
    <property type="entry name" value="NAD(P)-bd_dom_sf"/>
</dbReference>
<dbReference type="GO" id="GO:0016618">
    <property type="term" value="F:hydroxypyruvate reductase [NAD(P)H] activity"/>
    <property type="evidence" value="ECO:0007669"/>
    <property type="project" value="UniProtKB-EC"/>
</dbReference>
<dbReference type="InterPro" id="IPR050418">
    <property type="entry name" value="D-iso_2-hydroxyacid_DH_PdxB"/>
</dbReference>
<dbReference type="PANTHER" id="PTHR43761">
    <property type="entry name" value="D-ISOMER SPECIFIC 2-HYDROXYACID DEHYDROGENASE FAMILY PROTEIN (AFU_ORTHOLOGUE AFUA_1G13630)"/>
    <property type="match status" value="1"/>
</dbReference>
<dbReference type="InterPro" id="IPR006139">
    <property type="entry name" value="D-isomer_2_OHA_DH_cat_dom"/>
</dbReference>
<evidence type="ECO:0000256" key="3">
    <source>
        <dbReference type="ARBA" id="ARBA00023027"/>
    </source>
</evidence>
<name>A0A3G1A7L2_9CREN</name>
<evidence type="ECO:0000313" key="8">
    <source>
        <dbReference type="Proteomes" id="UP000266720"/>
    </source>
</evidence>
<gene>
    <name evidence="7" type="ORF">TCARB_1047</name>
</gene>
<comment type="similarity">
    <text evidence="1 4">Belongs to the D-isomer specific 2-hydroxyacid dehydrogenase family.</text>
</comment>
<dbReference type="SUPFAM" id="SSF51735">
    <property type="entry name" value="NAD(P)-binding Rossmann-fold domains"/>
    <property type="match status" value="1"/>
</dbReference>
<dbReference type="Pfam" id="PF00389">
    <property type="entry name" value="2-Hacid_dh"/>
    <property type="match status" value="1"/>
</dbReference>
<dbReference type="GO" id="GO:0051287">
    <property type="term" value="F:NAD binding"/>
    <property type="evidence" value="ECO:0007669"/>
    <property type="project" value="InterPro"/>
</dbReference>
<reference evidence="8" key="1">
    <citation type="book" date="2010" name="EXTREMOPHILES" publisher="0:0-0">
        <title>Complete genome sequences of ten hyperthermophilic archaea reveal their metabolic capabilities and possible ecological roles.</title>
        <editorList>
            <person name="?"/>
        </editorList>
        <authorList>
            <person name="Ravin N.V."/>
            <person name="Mardanov A.V."/>
            <person name="Bonch-Osmolovskaya E.A."/>
            <person name="Skryabin K.G."/>
        </authorList>
    </citation>
    <scope>NUCLEOTIDE SEQUENCE [LARGE SCALE GENOMIC DNA]</scope>
    <source>
        <strain evidence="8">1505</strain>
    </source>
</reference>
<dbReference type="EC" id="1.1.1.81" evidence="7"/>
<keyword evidence="2 4" id="KW-0560">Oxidoreductase</keyword>
<evidence type="ECO:0000259" key="5">
    <source>
        <dbReference type="Pfam" id="PF00389"/>
    </source>
</evidence>
<feature type="domain" description="D-isomer specific 2-hydroxyacid dehydrogenase NAD-binding" evidence="6">
    <location>
        <begin position="102"/>
        <end position="283"/>
    </location>
</feature>
<dbReference type="SUPFAM" id="SSF52283">
    <property type="entry name" value="Formate/glycerate dehydrogenase catalytic domain-like"/>
    <property type="match status" value="1"/>
</dbReference>
<evidence type="ECO:0000256" key="1">
    <source>
        <dbReference type="ARBA" id="ARBA00005854"/>
    </source>
</evidence>
<evidence type="ECO:0000256" key="4">
    <source>
        <dbReference type="RuleBase" id="RU003719"/>
    </source>
</evidence>
<dbReference type="AlphaFoldDB" id="A0A3G1A7L2"/>
<organism evidence="7 8">
    <name type="scientific">Thermofilum adornatum 1505</name>
    <dbReference type="NCBI Taxonomy" id="697581"/>
    <lineage>
        <taxon>Archaea</taxon>
        <taxon>Thermoproteota</taxon>
        <taxon>Thermoprotei</taxon>
        <taxon>Thermofilales</taxon>
        <taxon>Thermofilaceae</taxon>
        <taxon>Thermofilum</taxon>
    </lineage>
</organism>
<dbReference type="FunFam" id="3.40.50.720:FF:000203">
    <property type="entry name" value="D-3-phosphoglycerate dehydrogenase (SerA)"/>
    <property type="match status" value="1"/>
</dbReference>
<sequence length="320" mass="35985">MERLFVYLRLAEWEKRIIEDVLGRKIEILYWNGADFSGLEDSSIAMAVTLPREAIEKAGKLKFVQVPAAGADNLDLEALFNRNVMVATAKGCNARAVAEHAFALMLSLAKKIVEQDYEVKNGKWRSYTEENILLDLEGSTLTIVGYGNIGREIARIAKAFNMKVVAVKKNPERDEYCDECYGQDKLKEALSQADYAVIALPLTRETRGLIGEEELKSMKKTAYIINIGRGPVIDEHALYKALTQGWIAGAGIDVWWTYPPSQGYPSSIGVHRLQNVIATPHKAGWTKRSREKCLRFAAENIARYLRGEKPLNVLTQSREY</sequence>
<keyword evidence="3" id="KW-0520">NAD</keyword>
<dbReference type="GeneID" id="25406463"/>
<dbReference type="STRING" id="697581.TCARB_1047"/>
<dbReference type="PANTHER" id="PTHR43761:SF1">
    <property type="entry name" value="D-ISOMER SPECIFIC 2-HYDROXYACID DEHYDROGENASE CATALYTIC DOMAIN-CONTAINING PROTEIN-RELATED"/>
    <property type="match status" value="1"/>
</dbReference>
<dbReference type="PROSITE" id="PS00671">
    <property type="entry name" value="D_2_HYDROXYACID_DH_3"/>
    <property type="match status" value="1"/>
</dbReference>
<dbReference type="EC" id="1.1.1.26" evidence="7"/>
<dbReference type="Pfam" id="PF02826">
    <property type="entry name" value="2-Hacid_dh_C"/>
    <property type="match status" value="1"/>
</dbReference>
<dbReference type="InterPro" id="IPR029753">
    <property type="entry name" value="D-isomer_DH_CS"/>
</dbReference>
<keyword evidence="7" id="KW-0670">Pyruvate</keyword>
<feature type="domain" description="D-isomer specific 2-hydroxyacid dehydrogenase catalytic" evidence="5">
    <location>
        <begin position="50"/>
        <end position="314"/>
    </location>
</feature>
<dbReference type="RefSeq" id="WP_052886933.1">
    <property type="nucleotide sequence ID" value="NZ_CP007493.1"/>
</dbReference>
<dbReference type="InterPro" id="IPR006140">
    <property type="entry name" value="D-isomer_DH_NAD-bd"/>
</dbReference>
<dbReference type="EMBL" id="CP007493">
    <property type="protein sequence ID" value="AJB42095.1"/>
    <property type="molecule type" value="Genomic_DNA"/>
</dbReference>
<dbReference type="Gene3D" id="3.40.50.720">
    <property type="entry name" value="NAD(P)-binding Rossmann-like Domain"/>
    <property type="match status" value="2"/>
</dbReference>
<dbReference type="Proteomes" id="UP000266720">
    <property type="component" value="Chromosome"/>
</dbReference>
<dbReference type="GO" id="GO:0047964">
    <property type="term" value="F:glyoxylate reductase (NADH) activity"/>
    <property type="evidence" value="ECO:0007669"/>
    <property type="project" value="UniProtKB-EC"/>
</dbReference>
<dbReference type="CDD" id="cd12165">
    <property type="entry name" value="2-Hacid_dh_6"/>
    <property type="match status" value="1"/>
</dbReference>
<evidence type="ECO:0000259" key="6">
    <source>
        <dbReference type="Pfam" id="PF02826"/>
    </source>
</evidence>
<evidence type="ECO:0000313" key="7">
    <source>
        <dbReference type="EMBL" id="AJB42095.1"/>
    </source>
</evidence>
<proteinExistence type="inferred from homology"/>
<protein>
    <submittedName>
        <fullName evidence="7">Glyoxylate reductase / Hydroxypyruvate reductase</fullName>
        <ecNumber evidence="7">1.1.1.26</ecNumber>
        <ecNumber evidence="7">1.1.1.81</ecNumber>
    </submittedName>
</protein>
<accession>A0A3G1A7L2</accession>
<dbReference type="KEGG" id="tcb:TCARB_1047"/>